<protein>
    <recommendedName>
        <fullName evidence="6">RING-type domain-containing protein</fullName>
    </recommendedName>
</protein>
<feature type="region of interest" description="Disordered" evidence="5">
    <location>
        <begin position="210"/>
        <end position="258"/>
    </location>
</feature>
<feature type="compositionally biased region" description="Acidic residues" evidence="5">
    <location>
        <begin position="212"/>
        <end position="233"/>
    </location>
</feature>
<dbReference type="AlphaFoldDB" id="A0A8K0RGU8"/>
<dbReference type="InterPro" id="IPR050731">
    <property type="entry name" value="HRD1_E3_ubiq-ligases"/>
</dbReference>
<evidence type="ECO:0000256" key="3">
    <source>
        <dbReference type="ARBA" id="ARBA00022833"/>
    </source>
</evidence>
<name>A0A8K0RGU8_9PLEO</name>
<sequence length="258" mass="28904">MSQTASSKIRPPPPFKSKADFLAHGMIDTTLNEPLDCPICRDPLVTSSSAAAHTPSSLPQAQVISFPRASIDNITDSSAVILQPQDHCAASHNTIGHATLEPPTQIAHCSHIFGRHCLQKWFGSSTSNRCPTCNQTLFPPRCIHLYFREPTRTMRLAFVKYIESALEDQETAAMMQKNLMGEWSMMLMREFTIELYKAQGFEVTWEYVDGYSDGEDEGDEESEEAEDNDEMIEIDGKEFGEEMDSGSESQKESEQSEH</sequence>
<comment type="caution">
    <text evidence="7">The sequence shown here is derived from an EMBL/GenBank/DDBJ whole genome shotgun (WGS) entry which is preliminary data.</text>
</comment>
<evidence type="ECO:0000256" key="5">
    <source>
        <dbReference type="SAM" id="MobiDB-lite"/>
    </source>
</evidence>
<organism evidence="7 8">
    <name type="scientific">Paraphoma chrysanthemicola</name>
    <dbReference type="NCBI Taxonomy" id="798071"/>
    <lineage>
        <taxon>Eukaryota</taxon>
        <taxon>Fungi</taxon>
        <taxon>Dikarya</taxon>
        <taxon>Ascomycota</taxon>
        <taxon>Pezizomycotina</taxon>
        <taxon>Dothideomycetes</taxon>
        <taxon>Pleosporomycetidae</taxon>
        <taxon>Pleosporales</taxon>
        <taxon>Pleosporineae</taxon>
        <taxon>Phaeosphaeriaceae</taxon>
        <taxon>Paraphoma</taxon>
    </lineage>
</organism>
<evidence type="ECO:0000256" key="4">
    <source>
        <dbReference type="PROSITE-ProRule" id="PRU00175"/>
    </source>
</evidence>
<keyword evidence="1" id="KW-0479">Metal-binding</keyword>
<dbReference type="InterPro" id="IPR001841">
    <property type="entry name" value="Znf_RING"/>
</dbReference>
<keyword evidence="8" id="KW-1185">Reference proteome</keyword>
<feature type="compositionally biased region" description="Basic and acidic residues" evidence="5">
    <location>
        <begin position="249"/>
        <end position="258"/>
    </location>
</feature>
<dbReference type="PANTHER" id="PTHR22763">
    <property type="entry name" value="RING ZINC FINGER PROTEIN"/>
    <property type="match status" value="1"/>
</dbReference>
<dbReference type="GO" id="GO:0043161">
    <property type="term" value="P:proteasome-mediated ubiquitin-dependent protein catabolic process"/>
    <property type="evidence" value="ECO:0007669"/>
    <property type="project" value="TreeGrafter"/>
</dbReference>
<dbReference type="Proteomes" id="UP000813461">
    <property type="component" value="Unassembled WGS sequence"/>
</dbReference>
<dbReference type="Gene3D" id="3.30.40.10">
    <property type="entry name" value="Zinc/RING finger domain, C3HC4 (zinc finger)"/>
    <property type="match status" value="1"/>
</dbReference>
<dbReference type="PROSITE" id="PS50089">
    <property type="entry name" value="ZF_RING_2"/>
    <property type="match status" value="1"/>
</dbReference>
<dbReference type="Pfam" id="PF13639">
    <property type="entry name" value="zf-RING_2"/>
    <property type="match status" value="1"/>
</dbReference>
<evidence type="ECO:0000256" key="2">
    <source>
        <dbReference type="ARBA" id="ARBA00022771"/>
    </source>
</evidence>
<reference evidence="7" key="1">
    <citation type="journal article" date="2021" name="Nat. Commun.">
        <title>Genetic determinants of endophytism in the Arabidopsis root mycobiome.</title>
        <authorList>
            <person name="Mesny F."/>
            <person name="Miyauchi S."/>
            <person name="Thiergart T."/>
            <person name="Pickel B."/>
            <person name="Atanasova L."/>
            <person name="Karlsson M."/>
            <person name="Huettel B."/>
            <person name="Barry K.W."/>
            <person name="Haridas S."/>
            <person name="Chen C."/>
            <person name="Bauer D."/>
            <person name="Andreopoulos W."/>
            <person name="Pangilinan J."/>
            <person name="LaButti K."/>
            <person name="Riley R."/>
            <person name="Lipzen A."/>
            <person name="Clum A."/>
            <person name="Drula E."/>
            <person name="Henrissat B."/>
            <person name="Kohler A."/>
            <person name="Grigoriev I.V."/>
            <person name="Martin F.M."/>
            <person name="Hacquard S."/>
        </authorList>
    </citation>
    <scope>NUCLEOTIDE SEQUENCE</scope>
    <source>
        <strain evidence="7">MPI-SDFR-AT-0120</strain>
    </source>
</reference>
<dbReference type="PANTHER" id="PTHR22763:SF162">
    <property type="entry name" value="TRANSMEMBRANE E3 UBIQUITIN-PROTEIN LIGASE 1"/>
    <property type="match status" value="1"/>
</dbReference>
<dbReference type="EMBL" id="JAGMVJ010000002">
    <property type="protein sequence ID" value="KAH7093026.1"/>
    <property type="molecule type" value="Genomic_DNA"/>
</dbReference>
<dbReference type="GO" id="GO:0044695">
    <property type="term" value="C:Dsc E3 ubiquitin ligase complex"/>
    <property type="evidence" value="ECO:0007669"/>
    <property type="project" value="TreeGrafter"/>
</dbReference>
<evidence type="ECO:0000313" key="8">
    <source>
        <dbReference type="Proteomes" id="UP000813461"/>
    </source>
</evidence>
<dbReference type="GO" id="GO:0012505">
    <property type="term" value="C:endomembrane system"/>
    <property type="evidence" value="ECO:0007669"/>
    <property type="project" value="TreeGrafter"/>
</dbReference>
<keyword evidence="3" id="KW-0862">Zinc</keyword>
<proteinExistence type="predicted"/>
<accession>A0A8K0RGU8</accession>
<keyword evidence="2 4" id="KW-0863">Zinc-finger</keyword>
<feature type="domain" description="RING-type" evidence="6">
    <location>
        <begin position="88"/>
        <end position="134"/>
    </location>
</feature>
<dbReference type="InterPro" id="IPR013083">
    <property type="entry name" value="Znf_RING/FYVE/PHD"/>
</dbReference>
<dbReference type="GO" id="GO:0008270">
    <property type="term" value="F:zinc ion binding"/>
    <property type="evidence" value="ECO:0007669"/>
    <property type="project" value="UniProtKB-KW"/>
</dbReference>
<gene>
    <name evidence="7" type="ORF">FB567DRAFT_161494</name>
</gene>
<evidence type="ECO:0000313" key="7">
    <source>
        <dbReference type="EMBL" id="KAH7093026.1"/>
    </source>
</evidence>
<dbReference type="OrthoDB" id="8062037at2759"/>
<dbReference type="SUPFAM" id="SSF57850">
    <property type="entry name" value="RING/U-box"/>
    <property type="match status" value="1"/>
</dbReference>
<evidence type="ECO:0000259" key="6">
    <source>
        <dbReference type="PROSITE" id="PS50089"/>
    </source>
</evidence>
<dbReference type="GO" id="GO:0061630">
    <property type="term" value="F:ubiquitin protein ligase activity"/>
    <property type="evidence" value="ECO:0007669"/>
    <property type="project" value="TreeGrafter"/>
</dbReference>
<evidence type="ECO:0000256" key="1">
    <source>
        <dbReference type="ARBA" id="ARBA00022723"/>
    </source>
</evidence>